<dbReference type="GeneID" id="102835544"/>
<evidence type="ECO:0000259" key="4">
    <source>
        <dbReference type="Pfam" id="PF02234"/>
    </source>
</evidence>
<keyword evidence="2 6" id="KW-0649">Protein kinase inhibitor</keyword>
<organism evidence="5 6">
    <name type="scientific">Chrysochloris asiatica</name>
    <name type="common">Cape golden mole</name>
    <dbReference type="NCBI Taxonomy" id="185453"/>
    <lineage>
        <taxon>Eukaryota</taxon>
        <taxon>Metazoa</taxon>
        <taxon>Chordata</taxon>
        <taxon>Craniata</taxon>
        <taxon>Vertebrata</taxon>
        <taxon>Euteleostomi</taxon>
        <taxon>Mammalia</taxon>
        <taxon>Eutheria</taxon>
        <taxon>Afrotheria</taxon>
        <taxon>Chrysochloridae</taxon>
        <taxon>Chrysochlorinae</taxon>
        <taxon>Chrysochloris</taxon>
    </lineage>
</organism>
<dbReference type="CTD" id="1026"/>
<evidence type="ECO:0000313" key="6">
    <source>
        <dbReference type="RefSeq" id="XP_006860633.1"/>
    </source>
</evidence>
<protein>
    <submittedName>
        <fullName evidence="6">Cyclin-dependent kinase inhibitor 1</fullName>
    </submittedName>
</protein>
<dbReference type="GO" id="GO:0005634">
    <property type="term" value="C:nucleus"/>
    <property type="evidence" value="ECO:0007669"/>
    <property type="project" value="InterPro"/>
</dbReference>
<dbReference type="InterPro" id="IPR029841">
    <property type="entry name" value="CDKN1A"/>
</dbReference>
<dbReference type="Proteomes" id="UP000504623">
    <property type="component" value="Unplaced"/>
</dbReference>
<dbReference type="AlphaFoldDB" id="A0A9B0T8U6"/>
<name>A0A9B0T8U6_CHRAS</name>
<dbReference type="GO" id="GO:0000307">
    <property type="term" value="C:cyclin-dependent protein kinase holoenzyme complex"/>
    <property type="evidence" value="ECO:0007669"/>
    <property type="project" value="TreeGrafter"/>
</dbReference>
<keyword evidence="5" id="KW-1185">Reference proteome</keyword>
<sequence length="164" mass="18112">MSEQIRYNRQIPCSLKVCRRLFGVADQQQVRRDCDALMASYLQEARKRWNFDFATETPLEGNYVWERVPSLGLPKIYKSTACWATPINLGGGKPPSAGASSAVAIPGTSQGAQASGSGTGRSEPLEEPEVAPAVPLPRGRKRGQTSMTDFYYSKRRLVFSKKKP</sequence>
<evidence type="ECO:0000256" key="2">
    <source>
        <dbReference type="ARBA" id="ARBA00023013"/>
    </source>
</evidence>
<dbReference type="RefSeq" id="XP_006860633.1">
    <property type="nucleotide sequence ID" value="XM_006860571.1"/>
</dbReference>
<comment type="similarity">
    <text evidence="1">Belongs to the CDI family.</text>
</comment>
<evidence type="ECO:0000313" key="5">
    <source>
        <dbReference type="Proteomes" id="UP000504623"/>
    </source>
</evidence>
<dbReference type="GO" id="GO:2000045">
    <property type="term" value="P:regulation of G1/S transition of mitotic cell cycle"/>
    <property type="evidence" value="ECO:0007669"/>
    <property type="project" value="TreeGrafter"/>
</dbReference>
<evidence type="ECO:0000256" key="3">
    <source>
        <dbReference type="SAM" id="MobiDB-lite"/>
    </source>
</evidence>
<dbReference type="GO" id="GO:0072331">
    <property type="term" value="P:signal transduction by p53 class mediator"/>
    <property type="evidence" value="ECO:0007669"/>
    <property type="project" value="InterPro"/>
</dbReference>
<dbReference type="InterPro" id="IPR044898">
    <property type="entry name" value="CDI_dom_sf"/>
</dbReference>
<dbReference type="Pfam" id="PF02234">
    <property type="entry name" value="CDI"/>
    <property type="match status" value="1"/>
</dbReference>
<dbReference type="PANTHER" id="PTHR46778">
    <property type="entry name" value="CYCLIN-DEPENDENT KINASE INHIBITOR 1-RELATED"/>
    <property type="match status" value="1"/>
</dbReference>
<feature type="domain" description="Cyclin-dependent kinase inhibitor" evidence="4">
    <location>
        <begin position="21"/>
        <end position="68"/>
    </location>
</feature>
<feature type="region of interest" description="Disordered" evidence="3">
    <location>
        <begin position="94"/>
        <end position="149"/>
    </location>
</feature>
<evidence type="ECO:0000256" key="1">
    <source>
        <dbReference type="ARBA" id="ARBA00006726"/>
    </source>
</evidence>
<dbReference type="OrthoDB" id="9940972at2759"/>
<dbReference type="InterPro" id="IPR003175">
    <property type="entry name" value="CDI_dom"/>
</dbReference>
<dbReference type="Gene3D" id="4.10.365.10">
    <property type="entry name" value="p27"/>
    <property type="match status" value="1"/>
</dbReference>
<gene>
    <name evidence="6" type="primary">CDKN1A</name>
</gene>
<proteinExistence type="inferred from homology"/>
<dbReference type="PANTHER" id="PTHR46778:SF1">
    <property type="entry name" value="CYCLIN-DEPENDENT KINASE INHIBITOR 1"/>
    <property type="match status" value="1"/>
</dbReference>
<dbReference type="GO" id="GO:0006974">
    <property type="term" value="P:DNA damage response"/>
    <property type="evidence" value="ECO:0007669"/>
    <property type="project" value="TreeGrafter"/>
</dbReference>
<dbReference type="GO" id="GO:0004861">
    <property type="term" value="F:cyclin-dependent protein serine/threonine kinase inhibitor activity"/>
    <property type="evidence" value="ECO:0007669"/>
    <property type="project" value="InterPro"/>
</dbReference>
<feature type="compositionally biased region" description="Low complexity" evidence="3">
    <location>
        <begin position="94"/>
        <end position="116"/>
    </location>
</feature>
<reference evidence="6" key="1">
    <citation type="submission" date="2025-08" db="UniProtKB">
        <authorList>
            <consortium name="RefSeq"/>
        </authorList>
    </citation>
    <scope>IDENTIFICATION</scope>
    <source>
        <tissue evidence="6">Spleen</tissue>
    </source>
</reference>
<accession>A0A9B0T8U6</accession>